<comment type="pathway">
    <text evidence="7">Cell wall biogenesis; peptidoglycan biosynthesis.</text>
</comment>
<dbReference type="GO" id="GO:0071555">
    <property type="term" value="P:cell wall organization"/>
    <property type="evidence" value="ECO:0007669"/>
    <property type="project" value="UniProtKB-KW"/>
</dbReference>
<evidence type="ECO:0000313" key="10">
    <source>
        <dbReference type="EMBL" id="NNF07539.1"/>
    </source>
</evidence>
<evidence type="ECO:0000256" key="8">
    <source>
        <dbReference type="NCBIfam" id="TIGR00445"/>
    </source>
</evidence>
<dbReference type="EMBL" id="JABDJR010000495">
    <property type="protein sequence ID" value="NNF07539.1"/>
    <property type="molecule type" value="Genomic_DNA"/>
</dbReference>
<comment type="cofactor">
    <cofactor evidence="7 9">
        <name>Mg(2+)</name>
        <dbReference type="ChEBI" id="CHEBI:18420"/>
    </cofactor>
</comment>
<keyword evidence="4 7" id="KW-0812">Transmembrane</keyword>
<dbReference type="InterPro" id="IPR003524">
    <property type="entry name" value="PNAcMuramoyl-5peptid_Trfase"/>
</dbReference>
<dbReference type="CDD" id="cd06852">
    <property type="entry name" value="GT_MraY"/>
    <property type="match status" value="1"/>
</dbReference>
<keyword evidence="3 7" id="KW-0808">Transferase</keyword>
<keyword evidence="6 7" id="KW-0472">Membrane</keyword>
<evidence type="ECO:0000256" key="6">
    <source>
        <dbReference type="ARBA" id="ARBA00023136"/>
    </source>
</evidence>
<dbReference type="PANTHER" id="PTHR22926:SF5">
    <property type="entry name" value="PHOSPHO-N-ACETYLMURAMOYL-PENTAPEPTIDE-TRANSFERASE HOMOLOG"/>
    <property type="match status" value="1"/>
</dbReference>
<feature type="transmembrane region" description="Helical" evidence="7">
    <location>
        <begin position="291"/>
        <end position="312"/>
    </location>
</feature>
<comment type="caution">
    <text evidence="10">The sequence shown here is derived from an EMBL/GenBank/DDBJ whole genome shotgun (WGS) entry which is preliminary data.</text>
</comment>
<sequence>MLYHLLLPLQDVFSGFNVVRYITFRSAYAAVTALILSFVLGPYLVRRLRAFKVKQIIRRDGPKSHHAKSETPTMGGILIVLAIAVPTILWSTLDNPYVLMAVGVTLVLGALGFIDDYLHVVRKTPKGLLGRYKLVVQLGLGLAVGSILYFYPNEPLLGASTTIPFMKSQYLDLGIFYIPFVALVITSTSNAVNLTDGLDGLATGLVALCAAAFCGLSYLSGNAKLAEYLNIPFLAGSGELTVFCAAMVGASLGFLWFNSHPADVFMGDTGSLSLGGALGIVAVLLKKELLLFLVGGIFVAEALSVIIQVVSFKTRKKRVFRMAPLHHHFELKGWPESRVVVRFWIAGLLLALLSLSTLKLQ</sequence>
<feature type="transmembrane region" description="Helical" evidence="7">
    <location>
        <begin position="264"/>
        <end position="285"/>
    </location>
</feature>
<dbReference type="GO" id="GO:0009252">
    <property type="term" value="P:peptidoglycan biosynthetic process"/>
    <property type="evidence" value="ECO:0007669"/>
    <property type="project" value="UniProtKB-UniRule"/>
</dbReference>
<evidence type="ECO:0000256" key="3">
    <source>
        <dbReference type="ARBA" id="ARBA00022679"/>
    </source>
</evidence>
<keyword evidence="7" id="KW-0131">Cell cycle</keyword>
<comment type="similarity">
    <text evidence="2 7">Belongs to the glycosyltransferase 4 family. MraY subfamily.</text>
</comment>
<keyword evidence="7" id="KW-0961">Cell wall biogenesis/degradation</keyword>
<dbReference type="PROSITE" id="PS01347">
    <property type="entry name" value="MRAY_1"/>
    <property type="match status" value="1"/>
</dbReference>
<feature type="binding site" evidence="9">
    <location>
        <position position="268"/>
    </location>
    <ligand>
        <name>Mg(2+)</name>
        <dbReference type="ChEBI" id="CHEBI:18420"/>
    </ligand>
</feature>
<dbReference type="GO" id="GO:0051301">
    <property type="term" value="P:cell division"/>
    <property type="evidence" value="ECO:0007669"/>
    <property type="project" value="UniProtKB-KW"/>
</dbReference>
<evidence type="ECO:0000256" key="4">
    <source>
        <dbReference type="ARBA" id="ARBA00022692"/>
    </source>
</evidence>
<evidence type="ECO:0000256" key="1">
    <source>
        <dbReference type="ARBA" id="ARBA00004141"/>
    </source>
</evidence>
<dbReference type="UniPathway" id="UPA00219"/>
<feature type="transmembrane region" description="Helical" evidence="7">
    <location>
        <begin position="240"/>
        <end position="257"/>
    </location>
</feature>
<evidence type="ECO:0000256" key="9">
    <source>
        <dbReference type="PIRSR" id="PIRSR600715-1"/>
    </source>
</evidence>
<proteinExistence type="inferred from homology"/>
<dbReference type="GO" id="GO:0008963">
    <property type="term" value="F:phospho-N-acetylmuramoyl-pentapeptide-transferase activity"/>
    <property type="evidence" value="ECO:0007669"/>
    <property type="project" value="UniProtKB-UniRule"/>
</dbReference>
<name>A0A7Y2ECX0_UNCEI</name>
<protein>
    <recommendedName>
        <fullName evidence="7 8">Phospho-N-acetylmuramoyl-pentapeptide-transferase</fullName>
        <ecNumber evidence="7 8">2.7.8.13</ecNumber>
    </recommendedName>
    <alternativeName>
        <fullName evidence="7">UDP-MurNAc-pentapeptide phosphotransferase</fullName>
    </alternativeName>
</protein>
<evidence type="ECO:0000256" key="2">
    <source>
        <dbReference type="ARBA" id="ARBA00005583"/>
    </source>
</evidence>
<feature type="transmembrane region" description="Helical" evidence="7">
    <location>
        <begin position="339"/>
        <end position="358"/>
    </location>
</feature>
<keyword evidence="7 9" id="KW-0479">Metal-binding</keyword>
<feature type="binding site" evidence="9">
    <location>
        <position position="193"/>
    </location>
    <ligand>
        <name>Mg(2+)</name>
        <dbReference type="ChEBI" id="CHEBI:18420"/>
    </ligand>
</feature>
<evidence type="ECO:0000313" key="11">
    <source>
        <dbReference type="Proteomes" id="UP000547674"/>
    </source>
</evidence>
<keyword evidence="7 9" id="KW-0460">Magnesium</keyword>
<keyword evidence="7" id="KW-1003">Cell membrane</keyword>
<dbReference type="GO" id="GO:0008360">
    <property type="term" value="P:regulation of cell shape"/>
    <property type="evidence" value="ECO:0007669"/>
    <property type="project" value="UniProtKB-KW"/>
</dbReference>
<feature type="transmembrane region" description="Helical" evidence="7">
    <location>
        <begin position="134"/>
        <end position="151"/>
    </location>
</feature>
<feature type="transmembrane region" description="Helical" evidence="7">
    <location>
        <begin position="73"/>
        <end position="91"/>
    </location>
</feature>
<dbReference type="NCBIfam" id="TIGR00445">
    <property type="entry name" value="mraY"/>
    <property type="match status" value="1"/>
</dbReference>
<feature type="transmembrane region" description="Helical" evidence="7">
    <location>
        <begin position="201"/>
        <end position="220"/>
    </location>
</feature>
<feature type="transmembrane region" description="Helical" evidence="7">
    <location>
        <begin position="97"/>
        <end position="114"/>
    </location>
</feature>
<dbReference type="Pfam" id="PF00953">
    <property type="entry name" value="Glycos_transf_4"/>
    <property type="match status" value="1"/>
</dbReference>
<organism evidence="10 11">
    <name type="scientific">Eiseniibacteriota bacterium</name>
    <dbReference type="NCBI Taxonomy" id="2212470"/>
    <lineage>
        <taxon>Bacteria</taxon>
        <taxon>Candidatus Eiseniibacteriota</taxon>
    </lineage>
</organism>
<keyword evidence="7" id="KW-0573">Peptidoglycan synthesis</keyword>
<reference evidence="10 11" key="1">
    <citation type="submission" date="2020-03" db="EMBL/GenBank/DDBJ databases">
        <title>Metabolic flexibility allows generalist bacteria to become dominant in a frequently disturbed ecosystem.</title>
        <authorList>
            <person name="Chen Y.-J."/>
            <person name="Leung P.M."/>
            <person name="Bay S.K."/>
            <person name="Hugenholtz P."/>
            <person name="Kessler A.J."/>
            <person name="Shelley G."/>
            <person name="Waite D.W."/>
            <person name="Cook P.L."/>
            <person name="Greening C."/>
        </authorList>
    </citation>
    <scope>NUCLEOTIDE SEQUENCE [LARGE SCALE GENOMIC DNA]</scope>
    <source>
        <strain evidence="10">SS_bin_28</strain>
    </source>
</reference>
<accession>A0A7Y2ECX0</accession>
<dbReference type="GO" id="GO:0005886">
    <property type="term" value="C:plasma membrane"/>
    <property type="evidence" value="ECO:0007669"/>
    <property type="project" value="UniProtKB-SubCell"/>
</dbReference>
<keyword evidence="7" id="KW-0133">Cell shape</keyword>
<dbReference type="GO" id="GO:0046872">
    <property type="term" value="F:metal ion binding"/>
    <property type="evidence" value="ECO:0007669"/>
    <property type="project" value="UniProtKB-KW"/>
</dbReference>
<gene>
    <name evidence="7" type="primary">mraY</name>
    <name evidence="10" type="ORF">HKN21_12325</name>
</gene>
<evidence type="ECO:0000256" key="7">
    <source>
        <dbReference type="HAMAP-Rule" id="MF_00038"/>
    </source>
</evidence>
<comment type="subcellular location">
    <subcellularLocation>
        <location evidence="7">Cell membrane</location>
        <topology evidence="7">Multi-pass membrane protein</topology>
    </subcellularLocation>
    <subcellularLocation>
        <location evidence="1">Membrane</location>
        <topology evidence="1">Multi-pass membrane protein</topology>
    </subcellularLocation>
</comment>
<dbReference type="AlphaFoldDB" id="A0A7Y2ECX0"/>
<comment type="catalytic activity">
    <reaction evidence="7">
        <text>UDP-N-acetyl-alpha-D-muramoyl-L-alanyl-gamma-D-glutamyl-meso-2,6-diaminopimeloyl-D-alanyl-D-alanine + di-trans,octa-cis-undecaprenyl phosphate = di-trans,octa-cis-undecaprenyl diphospho-N-acetyl-alpha-D-muramoyl-L-alanyl-D-glutamyl-meso-2,6-diaminopimeloyl-D-alanyl-D-alanine + UMP</text>
        <dbReference type="Rhea" id="RHEA:28386"/>
        <dbReference type="ChEBI" id="CHEBI:57865"/>
        <dbReference type="ChEBI" id="CHEBI:60392"/>
        <dbReference type="ChEBI" id="CHEBI:61386"/>
        <dbReference type="ChEBI" id="CHEBI:61387"/>
        <dbReference type="EC" id="2.7.8.13"/>
    </reaction>
</comment>
<dbReference type="EC" id="2.7.8.13" evidence="7 8"/>
<keyword evidence="5 7" id="KW-1133">Transmembrane helix</keyword>
<dbReference type="InterPro" id="IPR018480">
    <property type="entry name" value="PNAcMuramoyl-5peptid_Trfase_CS"/>
</dbReference>
<dbReference type="HAMAP" id="MF_00038">
    <property type="entry name" value="MraY"/>
    <property type="match status" value="1"/>
</dbReference>
<comment type="function">
    <text evidence="7">Catalyzes the initial step of the lipid cycle reactions in the biosynthesis of the cell wall peptidoglycan: transfers peptidoglycan precursor phospho-MurNAc-pentapeptide from UDP-MurNAc-pentapeptide onto the lipid carrier undecaprenyl phosphate, yielding undecaprenyl-pyrophosphoryl-MurNAc-pentapeptide, known as lipid I.</text>
</comment>
<dbReference type="Proteomes" id="UP000547674">
    <property type="component" value="Unassembled WGS sequence"/>
</dbReference>
<dbReference type="Pfam" id="PF10555">
    <property type="entry name" value="MraY_sig1"/>
    <property type="match status" value="1"/>
</dbReference>
<dbReference type="PANTHER" id="PTHR22926">
    <property type="entry name" value="PHOSPHO-N-ACETYLMURAMOYL-PENTAPEPTIDE-TRANSFERASE"/>
    <property type="match status" value="1"/>
</dbReference>
<dbReference type="InterPro" id="IPR000715">
    <property type="entry name" value="Glycosyl_transferase_4"/>
</dbReference>
<feature type="transmembrane region" description="Helical" evidence="7">
    <location>
        <begin position="26"/>
        <end position="45"/>
    </location>
</feature>
<keyword evidence="7" id="KW-0132">Cell division</keyword>
<dbReference type="PROSITE" id="PS01348">
    <property type="entry name" value="MRAY_2"/>
    <property type="match status" value="1"/>
</dbReference>
<evidence type="ECO:0000256" key="5">
    <source>
        <dbReference type="ARBA" id="ARBA00022989"/>
    </source>
</evidence>
<feature type="transmembrane region" description="Helical" evidence="7">
    <location>
        <begin position="171"/>
        <end position="189"/>
    </location>
</feature>